<reference evidence="4" key="2">
    <citation type="submission" date="2025-09" db="UniProtKB">
        <authorList>
            <consortium name="Ensembl"/>
        </authorList>
    </citation>
    <scope>IDENTIFICATION</scope>
</reference>
<dbReference type="Proteomes" id="UP000694422">
    <property type="component" value="Unplaced"/>
</dbReference>
<proteinExistence type="predicted"/>
<evidence type="ECO:0000313" key="5">
    <source>
        <dbReference type="Proteomes" id="UP000694422"/>
    </source>
</evidence>
<dbReference type="PANTHER" id="PTHR22094:SF0">
    <property type="entry name" value="MUCIN-LIKE PROTEIN 3"/>
    <property type="match status" value="1"/>
</dbReference>
<feature type="compositionally biased region" description="Basic and acidic residues" evidence="1">
    <location>
        <begin position="122"/>
        <end position="132"/>
    </location>
</feature>
<feature type="transmembrane region" description="Helical" evidence="2">
    <location>
        <begin position="431"/>
        <end position="458"/>
    </location>
</feature>
<evidence type="ECO:0000256" key="1">
    <source>
        <dbReference type="SAM" id="MobiDB-lite"/>
    </source>
</evidence>
<accession>A0A8C9Q810</accession>
<evidence type="ECO:0000256" key="3">
    <source>
        <dbReference type="SAM" id="SignalP"/>
    </source>
</evidence>
<feature type="compositionally biased region" description="Basic and acidic residues" evidence="1">
    <location>
        <begin position="296"/>
        <end position="311"/>
    </location>
</feature>
<feature type="region of interest" description="Disordered" evidence="1">
    <location>
        <begin position="52"/>
        <end position="205"/>
    </location>
</feature>
<feature type="chain" id="PRO_5034114882" description="Mucin like 3" evidence="3">
    <location>
        <begin position="25"/>
        <end position="501"/>
    </location>
</feature>
<feature type="signal peptide" evidence="3">
    <location>
        <begin position="1"/>
        <end position="24"/>
    </location>
</feature>
<dbReference type="InterPro" id="IPR026623">
    <property type="entry name" value="MUCL3"/>
</dbReference>
<dbReference type="AlphaFoldDB" id="A0A8C9Q810"/>
<protein>
    <recommendedName>
        <fullName evidence="6">Mucin like 3</fullName>
    </recommendedName>
</protein>
<keyword evidence="3" id="KW-0732">Signal</keyword>
<reference evidence="4" key="1">
    <citation type="submission" date="2025-08" db="UniProtKB">
        <authorList>
            <consortium name="Ensembl"/>
        </authorList>
    </citation>
    <scope>IDENTIFICATION</scope>
</reference>
<evidence type="ECO:0008006" key="6">
    <source>
        <dbReference type="Google" id="ProtNLM"/>
    </source>
</evidence>
<feature type="region of interest" description="Disordered" evidence="1">
    <location>
        <begin position="398"/>
        <end position="422"/>
    </location>
</feature>
<keyword evidence="2" id="KW-0812">Transmembrane</keyword>
<keyword evidence="2" id="KW-0472">Membrane</keyword>
<feature type="compositionally biased region" description="Low complexity" evidence="1">
    <location>
        <begin position="147"/>
        <end position="178"/>
    </location>
</feature>
<evidence type="ECO:0000313" key="4">
    <source>
        <dbReference type="Ensembl" id="ENSSDAP00000018261.1"/>
    </source>
</evidence>
<feature type="region of interest" description="Disordered" evidence="1">
    <location>
        <begin position="242"/>
        <end position="373"/>
    </location>
</feature>
<feature type="compositionally biased region" description="Polar residues" evidence="1">
    <location>
        <begin position="403"/>
        <end position="412"/>
    </location>
</feature>
<feature type="compositionally biased region" description="Polar residues" evidence="1">
    <location>
        <begin position="193"/>
        <end position="205"/>
    </location>
</feature>
<keyword evidence="2" id="KW-1133">Transmembrane helix</keyword>
<organism evidence="4 5">
    <name type="scientific">Spermophilus dauricus</name>
    <name type="common">Daurian ground squirrel</name>
    <dbReference type="NCBI Taxonomy" id="99837"/>
    <lineage>
        <taxon>Eukaryota</taxon>
        <taxon>Metazoa</taxon>
        <taxon>Chordata</taxon>
        <taxon>Craniata</taxon>
        <taxon>Vertebrata</taxon>
        <taxon>Euteleostomi</taxon>
        <taxon>Mammalia</taxon>
        <taxon>Eutheria</taxon>
        <taxon>Euarchontoglires</taxon>
        <taxon>Glires</taxon>
        <taxon>Rodentia</taxon>
        <taxon>Sciuromorpha</taxon>
        <taxon>Sciuridae</taxon>
        <taxon>Xerinae</taxon>
        <taxon>Marmotini</taxon>
        <taxon>Spermophilus</taxon>
    </lineage>
</organism>
<evidence type="ECO:0000256" key="2">
    <source>
        <dbReference type="SAM" id="Phobius"/>
    </source>
</evidence>
<feature type="compositionally biased region" description="Polar residues" evidence="1">
    <location>
        <begin position="93"/>
        <end position="105"/>
    </location>
</feature>
<feature type="compositionally biased region" description="Polar residues" evidence="1">
    <location>
        <begin position="112"/>
        <end position="121"/>
    </location>
</feature>
<name>A0A8C9Q810_SPEDA</name>
<keyword evidence="5" id="KW-1185">Reference proteome</keyword>
<dbReference type="Ensembl" id="ENSSDAT00000020903.1">
    <property type="protein sequence ID" value="ENSSDAP00000018261.1"/>
    <property type="gene ID" value="ENSSDAG00000016628.1"/>
</dbReference>
<dbReference type="PANTHER" id="PTHR22094">
    <property type="entry name" value="DIFFUSE PANBRONCHIOLITIS CRITICAL REGION GENE 1"/>
    <property type="match status" value="1"/>
</dbReference>
<sequence>MGGPTNHILTHGKFLICLFSSTGASFQELQKTGELPTSDHLFPLNPGLIYNTPSNHNPPHTGQRPPDFPKSIETHKPKHKCNTTHPSKAIHKPTNNYKTLDNESSGVHHKGPSTSEQNTTDQGKDLIIRNGRDVNPPKGLSDGRYPTSAPKRTTTCRTTKSTPRNTATTVRPVETTVRTLDKKSPTPREATIPSHSSVTSEMNKKTMVSSEKATKAMMPAYNTTRNEGKTTTAYEKATGAQVTPIEHGGQTTSAHEKTTGAHVTPTEHGGQTASSHEKATGAHVTPTEHGGQTASSHEKATGTTSAHEKATGAHVTLTEHGGQTTSAHEKVTGAHVTPTEHGGQTTSAHEKATGAHVTPTEHGGQTTSAHEKATGAHVTPMALISPTSGVRLSSILSEAPGNKSHSTQNNGGSQAGLHAGETGENGSFPPWAIVIVVLVAVILLLLFLGLIFLIFSVIRTRRALNQNMENDDPEENEGPNSYPVYLMEQQNLGISQIPSLP</sequence>